<evidence type="ECO:0000259" key="1">
    <source>
        <dbReference type="Pfam" id="PF26109"/>
    </source>
</evidence>
<dbReference type="EMBL" id="KX268305">
    <property type="protein sequence ID" value="AQT24311.1"/>
    <property type="molecule type" value="Genomic_DNA"/>
</dbReference>
<feature type="domain" description="DNA-binding transcriptional repressor CapW winged helix-turn-helix" evidence="1">
    <location>
        <begin position="19"/>
        <end position="84"/>
    </location>
</feature>
<proteinExistence type="predicted"/>
<dbReference type="InterPro" id="IPR059019">
    <property type="entry name" value="WHD_CapW"/>
</dbReference>
<protein>
    <recommendedName>
        <fullName evidence="1">DNA-binding transcriptional repressor CapW winged helix-turn-helix domain-containing protein</fullName>
    </recommendedName>
</protein>
<accession>A0A1S6KSG1</accession>
<evidence type="ECO:0000313" key="2">
    <source>
        <dbReference type="EMBL" id="AQT24311.1"/>
    </source>
</evidence>
<reference evidence="2" key="1">
    <citation type="journal article" date="2017" name="Sci. Rep.">
        <title>Shrimp AHPND-causing plasmids encoding the PirAB toxins as mediated by pirAB-Tn903 are prevalent in various Vibrio species.</title>
        <authorList>
            <person name="Xiao J."/>
            <person name="Liu L."/>
            <person name="Ke Y."/>
            <person name="Li X."/>
            <person name="Liu Y."/>
            <person name="Pan Y."/>
            <person name="Yan S."/>
            <person name="Wang Y."/>
        </authorList>
    </citation>
    <scope>NUCLEOTIDE SEQUENCE</scope>
    <source>
        <strain evidence="2">SH14</strain>
        <plasmid evidence="2">pVHvo</plasmid>
    </source>
</reference>
<organism evidence="2">
    <name type="scientific">Vibrio owensii</name>
    <dbReference type="NCBI Taxonomy" id="696485"/>
    <lineage>
        <taxon>Bacteria</taxon>
        <taxon>Pseudomonadati</taxon>
        <taxon>Pseudomonadota</taxon>
        <taxon>Gammaproteobacteria</taxon>
        <taxon>Vibrionales</taxon>
        <taxon>Vibrionaceae</taxon>
        <taxon>Vibrio</taxon>
    </lineage>
</organism>
<geneLocation type="plasmid" evidence="2">
    <name>pVHvo</name>
</geneLocation>
<name>A0A1S6KSG1_9VIBR</name>
<dbReference type="Pfam" id="PF26109">
    <property type="entry name" value="WHD_BrxR"/>
    <property type="match status" value="1"/>
</dbReference>
<keyword evidence="2" id="KW-0614">Plasmid</keyword>
<dbReference type="AlphaFoldDB" id="A0A1S6KSG1"/>
<sequence>MREQRGSCMSKPLLDDAVLKLIDAKLLLNGHVTSKDIYRHLGLGRQKVSKVFQDYLAANPASMVYVPAKKKYMATDDFKPCFLGEVKAGEFVDALITVFGTFTDEK</sequence>